<dbReference type="SUPFAM" id="SSF53335">
    <property type="entry name" value="S-adenosyl-L-methionine-dependent methyltransferases"/>
    <property type="match status" value="1"/>
</dbReference>
<protein>
    <recommendedName>
        <fullName evidence="1">Methyltransferase FkbM domain-containing protein</fullName>
    </recommendedName>
</protein>
<dbReference type="InterPro" id="IPR006342">
    <property type="entry name" value="FkbM_mtfrase"/>
</dbReference>
<accession>A0A6C0DN04</accession>
<sequence length="481" mass="55349">MNTYSTKYGNFTCYKNDVVFESMLKNGQIYEENLIVDYIIPVLKKNDEEITILDIGGHIGTHTVLYSKLLNCKIFTFEPQKKIYHLLNKNVNDNGLLNCTLYNCAVGHKILNTTMSEMLYDGYNCKVEYDTDKILNYGGIGLGKNGESVDMISIDSLNLTKCDYIKMDVEGAEILVLMGANETIQKFKPLIWFEQTDKTVSEEMKESLLIDFETPSVSDYLSKLGYRFYKLNDGNTLAFFDNKHKLEIDLSHKERTVYSESGEDGILFEIFNVFGTTNRFYLEFGAENGTQCNTRALREYANFNGILFDMNCENKHINLFKHTVTTENVIELFEFYNVPTNLDLLSVDIDSHDFYVLEKILMNYKPRVFVCEYNATHLPNEDKVVLKTATNFNGNYFGASILAFYNLGKKYNYSLVYANEKGVNLFFINNDVLTESFFAIKNINDVEKIYKTPKYGKGPNGGHMPDILNREYISSVEILHR</sequence>
<feature type="domain" description="Methyltransferase FkbM" evidence="1">
    <location>
        <begin position="54"/>
        <end position="228"/>
    </location>
</feature>
<dbReference type="GO" id="GO:0008171">
    <property type="term" value="F:O-methyltransferase activity"/>
    <property type="evidence" value="ECO:0007669"/>
    <property type="project" value="TreeGrafter"/>
</dbReference>
<evidence type="ECO:0000313" key="2">
    <source>
        <dbReference type="EMBL" id="QHT17871.1"/>
    </source>
</evidence>
<dbReference type="InterPro" id="IPR029063">
    <property type="entry name" value="SAM-dependent_MTases_sf"/>
</dbReference>
<evidence type="ECO:0000259" key="1">
    <source>
        <dbReference type="Pfam" id="PF05050"/>
    </source>
</evidence>
<reference evidence="2" key="1">
    <citation type="journal article" date="2020" name="Nature">
        <title>Giant virus diversity and host interactions through global metagenomics.</title>
        <authorList>
            <person name="Schulz F."/>
            <person name="Roux S."/>
            <person name="Paez-Espino D."/>
            <person name="Jungbluth S."/>
            <person name="Walsh D.A."/>
            <person name="Denef V.J."/>
            <person name="McMahon K.D."/>
            <person name="Konstantinidis K.T."/>
            <person name="Eloe-Fadrosh E.A."/>
            <person name="Kyrpides N.C."/>
            <person name="Woyke T."/>
        </authorList>
    </citation>
    <scope>NUCLEOTIDE SEQUENCE</scope>
    <source>
        <strain evidence="2">GVMAG-M-3300023174-3</strain>
    </source>
</reference>
<dbReference type="EMBL" id="MN739646">
    <property type="protein sequence ID" value="QHT17871.1"/>
    <property type="molecule type" value="Genomic_DNA"/>
</dbReference>
<name>A0A6C0DN04_9ZZZZ</name>
<dbReference type="NCBIfam" id="TIGR01444">
    <property type="entry name" value="fkbM_fam"/>
    <property type="match status" value="1"/>
</dbReference>
<dbReference type="Gene3D" id="3.40.50.150">
    <property type="entry name" value="Vaccinia Virus protein VP39"/>
    <property type="match status" value="1"/>
</dbReference>
<organism evidence="2">
    <name type="scientific">viral metagenome</name>
    <dbReference type="NCBI Taxonomy" id="1070528"/>
    <lineage>
        <taxon>unclassified sequences</taxon>
        <taxon>metagenomes</taxon>
        <taxon>organismal metagenomes</taxon>
    </lineage>
</organism>
<dbReference type="Pfam" id="PF05050">
    <property type="entry name" value="Methyltransf_21"/>
    <property type="match status" value="1"/>
</dbReference>
<dbReference type="PANTHER" id="PTHR36973:SF4">
    <property type="entry name" value="NODULATION PROTEIN"/>
    <property type="match status" value="1"/>
</dbReference>
<dbReference type="AlphaFoldDB" id="A0A6C0DN04"/>
<proteinExistence type="predicted"/>
<dbReference type="InterPro" id="IPR053188">
    <property type="entry name" value="FkbM_Methyltransferase"/>
</dbReference>
<dbReference type="PANTHER" id="PTHR36973">
    <property type="entry name" value="SLL1456 PROTEIN-RELATED"/>
    <property type="match status" value="1"/>
</dbReference>